<sequence length="366" mass="39933">MKSLFQPVSVGPLVVKNRFVRSATNDNLGNEDGSISDAEIALYQNLAINDVGLIITAHTYVSSPLGKVSARQNAIYDDRFIDGYSKLRSAVKPYGSKLVIQVSHAGRQTTPEMTGGLAPKGPSSVTDGSTGITPEAWTNDEIHQLVDDFVKAVERVKRAGADGVQLHIAHGYALSQFISPYTNRRTDEWGGNFENRTRVLREIMTRSRHIVGDYYPIFAKLNSTDGFEGPEYLNLADVCATANMLAKYGLDALEISGGIREAKGAMARPGITKPEQEAYFLQAAREIRRHVSIPLILVGGLRSVPVMKSILAEGTIDLFAMSRPFIVDPSLVVRLQNGEVKASCVSCNACFNPKGLKCYYQGGFEL</sequence>
<dbReference type="CDD" id="cd02803">
    <property type="entry name" value="OYE_like_FMN_family"/>
    <property type="match status" value="1"/>
</dbReference>
<name>A0A154BSU7_ANASB</name>
<comment type="caution">
    <text evidence="5">The sequence shown here is derived from an EMBL/GenBank/DDBJ whole genome shotgun (WGS) entry which is preliminary data.</text>
</comment>
<reference evidence="5 6" key="1">
    <citation type="submission" date="2016-02" db="EMBL/GenBank/DDBJ databases">
        <title>Anaerosporomusa subterraneum gen. nov., sp. nov., a spore-forming obligate anaerobe isolated from saprolite.</title>
        <authorList>
            <person name="Choi J.K."/>
            <person name="Shah M."/>
            <person name="Yee N."/>
        </authorList>
    </citation>
    <scope>NUCLEOTIDE SEQUENCE [LARGE SCALE GENOMIC DNA]</scope>
    <source>
        <strain evidence="5 6">RU4</strain>
    </source>
</reference>
<evidence type="ECO:0000313" key="6">
    <source>
        <dbReference type="Proteomes" id="UP000076268"/>
    </source>
</evidence>
<dbReference type="Proteomes" id="UP000076268">
    <property type="component" value="Unassembled WGS sequence"/>
</dbReference>
<keyword evidence="2" id="KW-0560">Oxidoreductase</keyword>
<feature type="region of interest" description="Disordered" evidence="3">
    <location>
        <begin position="109"/>
        <end position="128"/>
    </location>
</feature>
<evidence type="ECO:0000313" key="5">
    <source>
        <dbReference type="EMBL" id="KYZ77001.1"/>
    </source>
</evidence>
<dbReference type="InterPro" id="IPR051799">
    <property type="entry name" value="NADH_flavin_oxidoreductase"/>
</dbReference>
<accession>A0A154BSU7</accession>
<dbReference type="PANTHER" id="PTHR43656:SF2">
    <property type="entry name" value="BINDING OXIDOREDUCTASE, PUTATIVE (AFU_ORTHOLOGUE AFUA_2G08260)-RELATED"/>
    <property type="match status" value="1"/>
</dbReference>
<dbReference type="Gene3D" id="3.20.20.70">
    <property type="entry name" value="Aldolase class I"/>
    <property type="match status" value="1"/>
</dbReference>
<keyword evidence="5" id="KW-0575">Peroxidase</keyword>
<evidence type="ECO:0000256" key="2">
    <source>
        <dbReference type="ARBA" id="ARBA00023002"/>
    </source>
</evidence>
<dbReference type="InterPro" id="IPR001155">
    <property type="entry name" value="OxRdtase_FMN_N"/>
</dbReference>
<dbReference type="STRING" id="1794912.AXX12_02330"/>
<dbReference type="PANTHER" id="PTHR43656">
    <property type="entry name" value="BINDING OXIDOREDUCTASE, PUTATIVE (AFU_ORTHOLOGUE AFUA_2G08260)-RELATED"/>
    <property type="match status" value="1"/>
</dbReference>
<keyword evidence="6" id="KW-1185">Reference proteome</keyword>
<dbReference type="SUPFAM" id="SSF51395">
    <property type="entry name" value="FMN-linked oxidoreductases"/>
    <property type="match status" value="1"/>
</dbReference>
<dbReference type="AlphaFoldDB" id="A0A154BSU7"/>
<gene>
    <name evidence="5" type="ORF">AXX12_02330</name>
</gene>
<protein>
    <submittedName>
        <fullName evidence="5">NADH peroxidase</fullName>
    </submittedName>
</protein>
<dbReference type="Pfam" id="PF00724">
    <property type="entry name" value="Oxidored_FMN"/>
    <property type="match status" value="1"/>
</dbReference>
<feature type="domain" description="NADH:flavin oxidoreductase/NADH oxidase N-terminal" evidence="4">
    <location>
        <begin position="3"/>
        <end position="338"/>
    </location>
</feature>
<dbReference type="RefSeq" id="WP_066238527.1">
    <property type="nucleotide sequence ID" value="NZ_LSGP01000013.1"/>
</dbReference>
<dbReference type="OrthoDB" id="9772736at2"/>
<dbReference type="EMBL" id="LSGP01000013">
    <property type="protein sequence ID" value="KYZ77001.1"/>
    <property type="molecule type" value="Genomic_DNA"/>
</dbReference>
<proteinExistence type="predicted"/>
<organism evidence="5 6">
    <name type="scientific">Anaerosporomusa subterranea</name>
    <dbReference type="NCBI Taxonomy" id="1794912"/>
    <lineage>
        <taxon>Bacteria</taxon>
        <taxon>Bacillati</taxon>
        <taxon>Bacillota</taxon>
        <taxon>Negativicutes</taxon>
        <taxon>Acetonemataceae</taxon>
        <taxon>Anaerosporomusa</taxon>
    </lineage>
</organism>
<dbReference type="InterPro" id="IPR013785">
    <property type="entry name" value="Aldolase_TIM"/>
</dbReference>
<evidence type="ECO:0000256" key="3">
    <source>
        <dbReference type="SAM" id="MobiDB-lite"/>
    </source>
</evidence>
<evidence type="ECO:0000256" key="1">
    <source>
        <dbReference type="ARBA" id="ARBA00022630"/>
    </source>
</evidence>
<keyword evidence="1" id="KW-0285">Flavoprotein</keyword>
<evidence type="ECO:0000259" key="4">
    <source>
        <dbReference type="Pfam" id="PF00724"/>
    </source>
</evidence>
<dbReference type="GO" id="GO:0010181">
    <property type="term" value="F:FMN binding"/>
    <property type="evidence" value="ECO:0007669"/>
    <property type="project" value="InterPro"/>
</dbReference>
<dbReference type="GO" id="GO:0004601">
    <property type="term" value="F:peroxidase activity"/>
    <property type="evidence" value="ECO:0007669"/>
    <property type="project" value="UniProtKB-KW"/>
</dbReference>